<protein>
    <submittedName>
        <fullName evidence="2">Uncharacterized protein</fullName>
    </submittedName>
</protein>
<evidence type="ECO:0000313" key="3">
    <source>
        <dbReference type="Proteomes" id="UP001162156"/>
    </source>
</evidence>
<gene>
    <name evidence="2" type="ORF">NQ314_006240</name>
</gene>
<feature type="compositionally biased region" description="Basic and acidic residues" evidence="1">
    <location>
        <begin position="1"/>
        <end position="13"/>
    </location>
</feature>
<feature type="region of interest" description="Disordered" evidence="1">
    <location>
        <begin position="1"/>
        <end position="23"/>
    </location>
</feature>
<proteinExistence type="predicted"/>
<dbReference type="AlphaFoldDB" id="A0AAV8Z815"/>
<reference evidence="2" key="1">
    <citation type="journal article" date="2023" name="Insect Mol. Biol.">
        <title>Genome sequencing provides insights into the evolution of gene families encoding plant cell wall-degrading enzymes in longhorned beetles.</title>
        <authorList>
            <person name="Shin N.R."/>
            <person name="Okamura Y."/>
            <person name="Kirsch R."/>
            <person name="Pauchet Y."/>
        </authorList>
    </citation>
    <scope>NUCLEOTIDE SEQUENCE</scope>
    <source>
        <strain evidence="2">RBIC_L_NR</strain>
    </source>
</reference>
<comment type="caution">
    <text evidence="2">The sequence shown here is derived from an EMBL/GenBank/DDBJ whole genome shotgun (WGS) entry which is preliminary data.</text>
</comment>
<dbReference type="Proteomes" id="UP001162156">
    <property type="component" value="Unassembled WGS sequence"/>
</dbReference>
<evidence type="ECO:0000313" key="2">
    <source>
        <dbReference type="EMBL" id="KAJ8959557.1"/>
    </source>
</evidence>
<organism evidence="2 3">
    <name type="scientific">Rhamnusium bicolor</name>
    <dbReference type="NCBI Taxonomy" id="1586634"/>
    <lineage>
        <taxon>Eukaryota</taxon>
        <taxon>Metazoa</taxon>
        <taxon>Ecdysozoa</taxon>
        <taxon>Arthropoda</taxon>
        <taxon>Hexapoda</taxon>
        <taxon>Insecta</taxon>
        <taxon>Pterygota</taxon>
        <taxon>Neoptera</taxon>
        <taxon>Endopterygota</taxon>
        <taxon>Coleoptera</taxon>
        <taxon>Polyphaga</taxon>
        <taxon>Cucujiformia</taxon>
        <taxon>Chrysomeloidea</taxon>
        <taxon>Cerambycidae</taxon>
        <taxon>Lepturinae</taxon>
        <taxon>Rhagiini</taxon>
        <taxon>Rhamnusium</taxon>
    </lineage>
</organism>
<evidence type="ECO:0000256" key="1">
    <source>
        <dbReference type="SAM" id="MobiDB-lite"/>
    </source>
</evidence>
<dbReference type="EMBL" id="JANEYF010001676">
    <property type="protein sequence ID" value="KAJ8959557.1"/>
    <property type="molecule type" value="Genomic_DNA"/>
</dbReference>
<sequence>MNTLRDAQKHIADESLSTETEQGRGCRIIKVPSPFSPDEDFQPKLKKPKRKIYTKFIVNS</sequence>
<accession>A0AAV8Z815</accession>
<name>A0AAV8Z815_9CUCU</name>
<keyword evidence="3" id="KW-1185">Reference proteome</keyword>